<dbReference type="STRING" id="692275.N1QGT4"/>
<reference evidence="2 3" key="1">
    <citation type="journal article" date="2012" name="PLoS Pathog.">
        <title>Diverse lifestyles and strategies of plant pathogenesis encoded in the genomes of eighteen Dothideomycetes fungi.</title>
        <authorList>
            <person name="Ohm R.A."/>
            <person name="Feau N."/>
            <person name="Henrissat B."/>
            <person name="Schoch C.L."/>
            <person name="Horwitz B.A."/>
            <person name="Barry K.W."/>
            <person name="Condon B.J."/>
            <person name="Copeland A.C."/>
            <person name="Dhillon B."/>
            <person name="Glaser F."/>
            <person name="Hesse C.N."/>
            <person name="Kosti I."/>
            <person name="LaButti K."/>
            <person name="Lindquist E.A."/>
            <person name="Lucas S."/>
            <person name="Salamov A.A."/>
            <person name="Bradshaw R.E."/>
            <person name="Ciuffetti L."/>
            <person name="Hamelin R.C."/>
            <person name="Kema G.H.J."/>
            <person name="Lawrence C."/>
            <person name="Scott J.A."/>
            <person name="Spatafora J.W."/>
            <person name="Turgeon B.G."/>
            <person name="de Wit P.J.G.M."/>
            <person name="Zhong S."/>
            <person name="Goodwin S.B."/>
            <person name="Grigoriev I.V."/>
        </authorList>
    </citation>
    <scope>NUCLEOTIDE SEQUENCE [LARGE SCALE GENOMIC DNA]</scope>
    <source>
        <strain evidence="2 3">SO2202</strain>
    </source>
</reference>
<keyword evidence="3" id="KW-1185">Reference proteome</keyword>
<protein>
    <recommendedName>
        <fullName evidence="4">Tat pathway signal sequence</fullName>
    </recommendedName>
</protein>
<dbReference type="AlphaFoldDB" id="N1QGT4"/>
<dbReference type="HOGENOM" id="CLU_042941_6_0_1"/>
<dbReference type="PANTHER" id="PTHR33365">
    <property type="entry name" value="YALI0B05434P"/>
    <property type="match status" value="1"/>
</dbReference>
<dbReference type="GeneID" id="27900202"/>
<dbReference type="GO" id="GO:0043386">
    <property type="term" value="P:mycotoxin biosynthetic process"/>
    <property type="evidence" value="ECO:0007669"/>
    <property type="project" value="InterPro"/>
</dbReference>
<evidence type="ECO:0000313" key="2">
    <source>
        <dbReference type="EMBL" id="EMF09214.1"/>
    </source>
</evidence>
<evidence type="ECO:0000313" key="3">
    <source>
        <dbReference type="Proteomes" id="UP000016931"/>
    </source>
</evidence>
<dbReference type="Pfam" id="PF11807">
    <property type="entry name" value="UstYa"/>
    <property type="match status" value="1"/>
</dbReference>
<proteinExistence type="inferred from homology"/>
<dbReference type="EMBL" id="KB456269">
    <property type="protein sequence ID" value="EMF09214.1"/>
    <property type="molecule type" value="Genomic_DNA"/>
</dbReference>
<accession>N1QGT4</accession>
<comment type="similarity">
    <text evidence="1">Belongs to the ustYa family.</text>
</comment>
<dbReference type="eggNOG" id="ENOG502RKCS">
    <property type="taxonomic scope" value="Eukaryota"/>
</dbReference>
<gene>
    <name evidence="2" type="ORF">SEPMUDRAFT_144072</name>
</gene>
<name>N1QGT4_SPHMS</name>
<sequence length="213" mass="25168">MNATLLPSPTDQIFRDDPSPEVDRAWRRISNEQPIALSKEEVIALGKDPSEAVQYPESFGLGESYAGRIDVFHQIHCLDALRREAHWNYYYASKYPDLEHSTKLHQVHLSHCIYYLLQNIMCQASVDVYTHVWTDSLLQPFPDFNTTKTCRNFDAVLNWQERNGVGLEEFYKLRKPREFEGMWIMEEAFKDVWREFEWWNPEGERMRDGTKTG</sequence>
<dbReference type="OrthoDB" id="3647516at2759"/>
<evidence type="ECO:0000256" key="1">
    <source>
        <dbReference type="ARBA" id="ARBA00035112"/>
    </source>
</evidence>
<dbReference type="OMA" id="QNIMCQA"/>
<organism evidence="2 3">
    <name type="scientific">Sphaerulina musiva (strain SO2202)</name>
    <name type="common">Poplar stem canker fungus</name>
    <name type="synonym">Septoria musiva</name>
    <dbReference type="NCBI Taxonomy" id="692275"/>
    <lineage>
        <taxon>Eukaryota</taxon>
        <taxon>Fungi</taxon>
        <taxon>Dikarya</taxon>
        <taxon>Ascomycota</taxon>
        <taxon>Pezizomycotina</taxon>
        <taxon>Dothideomycetes</taxon>
        <taxon>Dothideomycetidae</taxon>
        <taxon>Mycosphaerellales</taxon>
        <taxon>Mycosphaerellaceae</taxon>
        <taxon>Sphaerulina</taxon>
    </lineage>
</organism>
<dbReference type="RefSeq" id="XP_016757335.1">
    <property type="nucleotide sequence ID" value="XM_016903065.1"/>
</dbReference>
<evidence type="ECO:0008006" key="4">
    <source>
        <dbReference type="Google" id="ProtNLM"/>
    </source>
</evidence>
<dbReference type="PANTHER" id="PTHR33365:SF14">
    <property type="entry name" value="TAT PATHWAY SIGNAL SEQUENCE"/>
    <property type="match status" value="1"/>
</dbReference>
<dbReference type="Proteomes" id="UP000016931">
    <property type="component" value="Unassembled WGS sequence"/>
</dbReference>
<dbReference type="InterPro" id="IPR021765">
    <property type="entry name" value="UstYa-like"/>
</dbReference>